<feature type="transmembrane region" description="Helical" evidence="9">
    <location>
        <begin position="202"/>
        <end position="222"/>
    </location>
</feature>
<comment type="subcellular location">
    <subcellularLocation>
        <location evidence="1">Cell membrane</location>
        <topology evidence="1">Multi-pass membrane protein</topology>
    </subcellularLocation>
    <subcellularLocation>
        <location evidence="8">Membrane</location>
        <topology evidence="8">Multi-pass membrane protein</topology>
    </subcellularLocation>
</comment>
<evidence type="ECO:0000313" key="11">
    <source>
        <dbReference type="EMBL" id="SIS42319.1"/>
    </source>
</evidence>
<evidence type="ECO:0000256" key="5">
    <source>
        <dbReference type="ARBA" id="ARBA00022927"/>
    </source>
</evidence>
<evidence type="ECO:0000256" key="8">
    <source>
        <dbReference type="RuleBase" id="RU004057"/>
    </source>
</evidence>
<dbReference type="STRING" id="619304.SAMN05421760_101360"/>
<comment type="similarity">
    <text evidence="8">Belongs to the exbB/tolQ family.</text>
</comment>
<accession>A0A1N7IZ46</accession>
<gene>
    <name evidence="11" type="ORF">SAMN05421760_101360</name>
</gene>
<feature type="transmembrane region" description="Helical" evidence="9">
    <location>
        <begin position="52"/>
        <end position="76"/>
    </location>
</feature>
<sequence>MSVEAELIVPAELGSSVMLDKGDAMAALIQAAPTLLESVQEAPSLLEKAQGFLLVGGPVVWILLGFSVIALSIVLIKCWQFALLRPESQRDVQQALMLWREGEHVQAKVVLKRSRPVSELVFIAMRGVLNVREDMNLLKDELDRVAALRLNQLRGLLRPLEVIATLSPLLGLLGTVLGMITAFQKMEAAGNQVDPSVLSGGIWQALLTTAVGLAVAIPVVVVHSWLERKVERVAALMNDSVTQVFTAVKIPVIERLEHEELKRAA</sequence>
<name>A0A1N7IZ46_9GAMM</name>
<dbReference type="RefSeq" id="WP_238377166.1">
    <property type="nucleotide sequence ID" value="NZ_FTOE01000001.1"/>
</dbReference>
<dbReference type="PANTHER" id="PTHR30625:SF15">
    <property type="entry name" value="BIOPOLYMER TRANSPORT PROTEIN EXBB"/>
    <property type="match status" value="1"/>
</dbReference>
<evidence type="ECO:0000256" key="4">
    <source>
        <dbReference type="ARBA" id="ARBA00022692"/>
    </source>
</evidence>
<keyword evidence="3" id="KW-1003">Cell membrane</keyword>
<dbReference type="InterPro" id="IPR050790">
    <property type="entry name" value="ExbB/TolQ_transport"/>
</dbReference>
<evidence type="ECO:0000256" key="3">
    <source>
        <dbReference type="ARBA" id="ARBA00022475"/>
    </source>
</evidence>
<keyword evidence="12" id="KW-1185">Reference proteome</keyword>
<evidence type="ECO:0000313" key="12">
    <source>
        <dbReference type="Proteomes" id="UP000185999"/>
    </source>
</evidence>
<evidence type="ECO:0000256" key="7">
    <source>
        <dbReference type="ARBA" id="ARBA00023136"/>
    </source>
</evidence>
<keyword evidence="2 8" id="KW-0813">Transport</keyword>
<protein>
    <submittedName>
        <fullName evidence="11">Outer membrane transport energization protein ExbB</fullName>
    </submittedName>
</protein>
<keyword evidence="5 8" id="KW-0653">Protein transport</keyword>
<feature type="transmembrane region" description="Helical" evidence="9">
    <location>
        <begin position="162"/>
        <end position="182"/>
    </location>
</feature>
<dbReference type="GO" id="GO:0005886">
    <property type="term" value="C:plasma membrane"/>
    <property type="evidence" value="ECO:0007669"/>
    <property type="project" value="UniProtKB-SubCell"/>
</dbReference>
<dbReference type="AlphaFoldDB" id="A0A1N7IZ46"/>
<dbReference type="Proteomes" id="UP000185999">
    <property type="component" value="Unassembled WGS sequence"/>
</dbReference>
<keyword evidence="4 9" id="KW-0812">Transmembrane</keyword>
<evidence type="ECO:0000259" key="10">
    <source>
        <dbReference type="Pfam" id="PF01618"/>
    </source>
</evidence>
<dbReference type="PANTHER" id="PTHR30625">
    <property type="entry name" value="PROTEIN TOLQ"/>
    <property type="match status" value="1"/>
</dbReference>
<feature type="domain" description="MotA/TolQ/ExbB proton channel" evidence="10">
    <location>
        <begin position="130"/>
        <end position="237"/>
    </location>
</feature>
<reference evidence="12" key="1">
    <citation type="submission" date="2017-01" db="EMBL/GenBank/DDBJ databases">
        <authorList>
            <person name="Varghese N."/>
            <person name="Submissions S."/>
        </authorList>
    </citation>
    <scope>NUCLEOTIDE SEQUENCE [LARGE SCALE GENOMIC DNA]</scope>
    <source>
        <strain evidence="12">DSM 22306</strain>
    </source>
</reference>
<evidence type="ECO:0000256" key="1">
    <source>
        <dbReference type="ARBA" id="ARBA00004651"/>
    </source>
</evidence>
<dbReference type="InterPro" id="IPR002898">
    <property type="entry name" value="MotA_ExbB_proton_chnl"/>
</dbReference>
<keyword evidence="6 9" id="KW-1133">Transmembrane helix</keyword>
<organism evidence="11 12">
    <name type="scientific">Neptunomonas antarctica</name>
    <dbReference type="NCBI Taxonomy" id="619304"/>
    <lineage>
        <taxon>Bacteria</taxon>
        <taxon>Pseudomonadati</taxon>
        <taxon>Pseudomonadota</taxon>
        <taxon>Gammaproteobacteria</taxon>
        <taxon>Oceanospirillales</taxon>
        <taxon>Oceanospirillaceae</taxon>
        <taxon>Neptunomonas</taxon>
    </lineage>
</organism>
<dbReference type="Pfam" id="PF01618">
    <property type="entry name" value="MotA_ExbB"/>
    <property type="match status" value="1"/>
</dbReference>
<dbReference type="GO" id="GO:0017038">
    <property type="term" value="P:protein import"/>
    <property type="evidence" value="ECO:0007669"/>
    <property type="project" value="TreeGrafter"/>
</dbReference>
<keyword evidence="7 9" id="KW-0472">Membrane</keyword>
<evidence type="ECO:0000256" key="9">
    <source>
        <dbReference type="SAM" id="Phobius"/>
    </source>
</evidence>
<evidence type="ECO:0000256" key="6">
    <source>
        <dbReference type="ARBA" id="ARBA00022989"/>
    </source>
</evidence>
<dbReference type="EMBL" id="FTOE01000001">
    <property type="protein sequence ID" value="SIS42319.1"/>
    <property type="molecule type" value="Genomic_DNA"/>
</dbReference>
<proteinExistence type="inferred from homology"/>
<evidence type="ECO:0000256" key="2">
    <source>
        <dbReference type="ARBA" id="ARBA00022448"/>
    </source>
</evidence>